<reference evidence="2" key="1">
    <citation type="journal article" date="2019" name="Microbiol. Resour. Announc.">
        <title>Complete Genome Sequence of Halomonas olivaria, a Moderately Halophilic Bacterium Isolated from Olive Processing Effluents, Obtained by Nanopore Sequencing.</title>
        <authorList>
            <person name="Nagata S."/>
            <person name="Ii K.M."/>
            <person name="Tsukimi T."/>
            <person name="Miura M.C."/>
            <person name="Galipon J."/>
            <person name="Arakawa K."/>
        </authorList>
    </citation>
    <scope>NUCLEOTIDE SEQUENCE [LARGE SCALE GENOMIC DNA]</scope>
    <source>
        <strain evidence="2">TYRC17</strain>
    </source>
</reference>
<name>A0ABM7GP60_9GAMM</name>
<dbReference type="EMBL" id="AP019416">
    <property type="protein sequence ID" value="BBI52484.1"/>
    <property type="molecule type" value="Genomic_DNA"/>
</dbReference>
<sequence length="69" mass="8065">MNNSQGNMIVELIRAYYFTKRERPNIEQANLTNDLVAIVESARYQSVQLQFNITVQPWSYSPLLLFVLD</sequence>
<protein>
    <submittedName>
        <fullName evidence="1">Uncharacterized protein</fullName>
    </submittedName>
</protein>
<gene>
    <name evidence="1" type="ORF">HORIV_49050</name>
</gene>
<evidence type="ECO:0000313" key="2">
    <source>
        <dbReference type="Proteomes" id="UP000289555"/>
    </source>
</evidence>
<keyword evidence="2" id="KW-1185">Reference proteome</keyword>
<accession>A0ABM7GP60</accession>
<organism evidence="1 2">
    <name type="scientific">Vreelandella olivaria</name>
    <dbReference type="NCBI Taxonomy" id="390919"/>
    <lineage>
        <taxon>Bacteria</taxon>
        <taxon>Pseudomonadati</taxon>
        <taxon>Pseudomonadota</taxon>
        <taxon>Gammaproteobacteria</taxon>
        <taxon>Oceanospirillales</taxon>
        <taxon>Halomonadaceae</taxon>
        <taxon>Vreelandella</taxon>
    </lineage>
</organism>
<proteinExistence type="predicted"/>
<evidence type="ECO:0000313" key="1">
    <source>
        <dbReference type="EMBL" id="BBI52484.1"/>
    </source>
</evidence>
<dbReference type="Proteomes" id="UP000289555">
    <property type="component" value="Chromosome"/>
</dbReference>